<accession>A0ABW0BZC6</accession>
<dbReference type="Gene3D" id="1.10.8.750">
    <property type="entry name" value="Phosphoribosylformylglycinamidine synthase, linker domain"/>
    <property type="match status" value="1"/>
</dbReference>
<evidence type="ECO:0000313" key="16">
    <source>
        <dbReference type="Proteomes" id="UP001596163"/>
    </source>
</evidence>
<dbReference type="Proteomes" id="UP001596163">
    <property type="component" value="Unassembled WGS sequence"/>
</dbReference>
<dbReference type="SUPFAM" id="SSF109736">
    <property type="entry name" value="FGAM synthase PurL, linker domain"/>
    <property type="match status" value="1"/>
</dbReference>
<dbReference type="Gene3D" id="3.90.650.10">
    <property type="entry name" value="PurM-like C-terminal domain"/>
    <property type="match status" value="2"/>
</dbReference>
<evidence type="ECO:0000256" key="1">
    <source>
        <dbReference type="ARBA" id="ARBA00004920"/>
    </source>
</evidence>
<dbReference type="PROSITE" id="PS51273">
    <property type="entry name" value="GATASE_TYPE_1"/>
    <property type="match status" value="1"/>
</dbReference>
<comment type="subcellular location">
    <subcellularLocation>
        <location evidence="10">Cytoplasm</location>
    </subcellularLocation>
</comment>
<feature type="active site" description="Nucleophile" evidence="10">
    <location>
        <position position="1073"/>
    </location>
</feature>
<dbReference type="InterPro" id="IPR040707">
    <property type="entry name" value="FGAR-AT_N"/>
</dbReference>
<comment type="similarity">
    <text evidence="2 10">In the N-terminal section; belongs to the FGAMS family.</text>
</comment>
<feature type="domain" description="PurM-like C-terminal" evidence="11">
    <location>
        <begin position="379"/>
        <end position="531"/>
    </location>
</feature>
<dbReference type="InterPro" id="IPR036676">
    <property type="entry name" value="PurM-like_C_sf"/>
</dbReference>
<dbReference type="EC" id="6.3.5.3" evidence="10"/>
<evidence type="ECO:0000256" key="8">
    <source>
        <dbReference type="ARBA" id="ARBA00022842"/>
    </source>
</evidence>
<dbReference type="SUPFAM" id="SSF55326">
    <property type="entry name" value="PurM N-terminal domain-like"/>
    <property type="match status" value="2"/>
</dbReference>
<dbReference type="InterPro" id="IPR041609">
    <property type="entry name" value="PurL_linker"/>
</dbReference>
<dbReference type="InterPro" id="IPR010073">
    <property type="entry name" value="PurL_large"/>
</dbReference>
<feature type="binding site" evidence="10">
    <location>
        <position position="668"/>
    </location>
    <ligand>
        <name>Mg(2+)</name>
        <dbReference type="ChEBI" id="CHEBI:18420"/>
    </ligand>
</feature>
<evidence type="ECO:0000256" key="2">
    <source>
        <dbReference type="ARBA" id="ARBA00008608"/>
    </source>
</evidence>
<feature type="active site" evidence="10">
    <location>
        <position position="1188"/>
    </location>
</feature>
<dbReference type="Gene3D" id="3.30.1330.10">
    <property type="entry name" value="PurM-like, N-terminal domain"/>
    <property type="match status" value="2"/>
</dbReference>
<dbReference type="RefSeq" id="WP_377916359.1">
    <property type="nucleotide sequence ID" value="NZ_JBHSKS010000011.1"/>
</dbReference>
<dbReference type="Pfam" id="PF22689">
    <property type="entry name" value="FGAR-AT_PurM_N-like"/>
    <property type="match status" value="1"/>
</dbReference>
<feature type="binding site" evidence="10">
    <location>
        <begin position="259"/>
        <end position="270"/>
    </location>
    <ligand>
        <name>ATP</name>
        <dbReference type="ChEBI" id="CHEBI:30616"/>
    </ligand>
</feature>
<keyword evidence="16" id="KW-1185">Reference proteome</keyword>
<dbReference type="EMBL" id="JBHSKS010000011">
    <property type="protein sequence ID" value="MFC5192901.1"/>
    <property type="molecule type" value="Genomic_DNA"/>
</dbReference>
<dbReference type="InterPro" id="IPR036921">
    <property type="entry name" value="PurM-like_N_sf"/>
</dbReference>
<dbReference type="SUPFAM" id="SSF52317">
    <property type="entry name" value="Class I glutamine amidotransferase-like"/>
    <property type="match status" value="1"/>
</dbReference>
<comment type="caution">
    <text evidence="15">The sequence shown here is derived from an EMBL/GenBank/DDBJ whole genome shotgun (WGS) entry which is preliminary data.</text>
</comment>
<evidence type="ECO:0000256" key="6">
    <source>
        <dbReference type="ARBA" id="ARBA00022755"/>
    </source>
</evidence>
<dbReference type="NCBIfam" id="NF003672">
    <property type="entry name" value="PRK05297.1"/>
    <property type="match status" value="1"/>
</dbReference>
<name>A0ABW0BZC6_9BACT</name>
<dbReference type="SUPFAM" id="SSF82697">
    <property type="entry name" value="PurS-like"/>
    <property type="match status" value="1"/>
</dbReference>
<dbReference type="Pfam" id="PF02769">
    <property type="entry name" value="AIRS_C"/>
    <property type="match status" value="2"/>
</dbReference>
<comment type="caution">
    <text evidence="10">Lacks conserved residue(s) required for the propagation of feature annotation.</text>
</comment>
<comment type="catalytic activity">
    <reaction evidence="10">
        <text>N(2)-formyl-N(1)-(5-phospho-beta-D-ribosyl)glycinamide + L-glutamine + ATP + H2O = 2-formamido-N(1)-(5-O-phospho-beta-D-ribosyl)acetamidine + L-glutamate + ADP + phosphate + H(+)</text>
        <dbReference type="Rhea" id="RHEA:17129"/>
        <dbReference type="ChEBI" id="CHEBI:15377"/>
        <dbReference type="ChEBI" id="CHEBI:15378"/>
        <dbReference type="ChEBI" id="CHEBI:29985"/>
        <dbReference type="ChEBI" id="CHEBI:30616"/>
        <dbReference type="ChEBI" id="CHEBI:43474"/>
        <dbReference type="ChEBI" id="CHEBI:58359"/>
        <dbReference type="ChEBI" id="CHEBI:147286"/>
        <dbReference type="ChEBI" id="CHEBI:147287"/>
        <dbReference type="ChEBI" id="CHEBI:456216"/>
        <dbReference type="EC" id="6.3.5.3"/>
    </reaction>
</comment>
<evidence type="ECO:0000259" key="14">
    <source>
        <dbReference type="Pfam" id="PF22689"/>
    </source>
</evidence>
<feature type="binding site" evidence="10">
    <location>
        <position position="625"/>
    </location>
    <ligand>
        <name>Mg(2+)</name>
        <dbReference type="ChEBI" id="CHEBI:18420"/>
    </ligand>
</feature>
<evidence type="ECO:0000256" key="3">
    <source>
        <dbReference type="ARBA" id="ARBA00022598"/>
    </source>
</evidence>
<dbReference type="InterPro" id="IPR055181">
    <property type="entry name" value="FGAR-AT_PurM_N-like"/>
</dbReference>
<dbReference type="SMART" id="SM01211">
    <property type="entry name" value="GATase_5"/>
    <property type="match status" value="1"/>
</dbReference>
<evidence type="ECO:0000256" key="9">
    <source>
        <dbReference type="ARBA" id="ARBA00022962"/>
    </source>
</evidence>
<dbReference type="PANTHER" id="PTHR10099">
    <property type="entry name" value="PHOSPHORIBOSYLFORMYLGLYCINAMIDINE SYNTHASE"/>
    <property type="match status" value="1"/>
</dbReference>
<keyword evidence="6 10" id="KW-0658">Purine biosynthesis</keyword>
<keyword evidence="10" id="KW-0963">Cytoplasm</keyword>
<dbReference type="HAMAP" id="MF_00419">
    <property type="entry name" value="PurL_1"/>
    <property type="match status" value="1"/>
</dbReference>
<keyword evidence="4 10" id="KW-0479">Metal-binding</keyword>
<evidence type="ECO:0000256" key="10">
    <source>
        <dbReference type="HAMAP-Rule" id="MF_00419"/>
    </source>
</evidence>
<comment type="pathway">
    <text evidence="1 10">Purine metabolism; IMP biosynthesis via de novo pathway; 5-amino-1-(5-phospho-D-ribosyl)imidazole from N(2)-formyl-N(1)-(5-phospho-D-ribosyl)glycinamide: step 1/2.</text>
</comment>
<gene>
    <name evidence="10 15" type="primary">purL</name>
    <name evidence="15" type="synonym">purI</name>
    <name evidence="15" type="ORF">ACFPIK_14085</name>
</gene>
<feature type="domain" description="PurM-like C-terminal" evidence="11">
    <location>
        <begin position="766"/>
        <end position="907"/>
    </location>
</feature>
<feature type="domain" description="Phosphoribosylformylglycinamidine synthase linker" evidence="12">
    <location>
        <begin position="121"/>
        <end position="170"/>
    </location>
</feature>
<keyword evidence="9 10" id="KW-0315">Glutamine amidotransferase</keyword>
<dbReference type="GO" id="GO:0004642">
    <property type="term" value="F:phosphoribosylformylglycinamidine synthase activity"/>
    <property type="evidence" value="ECO:0007669"/>
    <property type="project" value="UniProtKB-EC"/>
</dbReference>
<evidence type="ECO:0000259" key="11">
    <source>
        <dbReference type="Pfam" id="PF02769"/>
    </source>
</evidence>
<keyword evidence="5 10" id="KW-0547">Nucleotide-binding</keyword>
<evidence type="ECO:0000313" key="15">
    <source>
        <dbReference type="EMBL" id="MFC5192901.1"/>
    </source>
</evidence>
<feature type="binding site" evidence="10">
    <location>
        <position position="830"/>
    </location>
    <ligand>
        <name>ATP</name>
        <dbReference type="ChEBI" id="CHEBI:30616"/>
    </ligand>
</feature>
<dbReference type="CDD" id="cd02204">
    <property type="entry name" value="PurL_repeat2"/>
    <property type="match status" value="1"/>
</dbReference>
<keyword evidence="8 10" id="KW-0460">Magnesium</keyword>
<proteinExistence type="inferred from homology"/>
<evidence type="ECO:0000259" key="12">
    <source>
        <dbReference type="Pfam" id="PF18072"/>
    </source>
</evidence>
<feature type="active site" evidence="10">
    <location>
        <position position="1186"/>
    </location>
</feature>
<comment type="subunit">
    <text evidence="10">Monomer.</text>
</comment>
<dbReference type="CDD" id="cd01740">
    <property type="entry name" value="GATase1_FGAR_AT"/>
    <property type="match status" value="1"/>
</dbReference>
<dbReference type="SUPFAM" id="SSF56042">
    <property type="entry name" value="PurM C-terminal domain-like"/>
    <property type="match status" value="2"/>
</dbReference>
<dbReference type="InterPro" id="IPR036604">
    <property type="entry name" value="PurS-like_sf"/>
</dbReference>
<evidence type="ECO:0000256" key="5">
    <source>
        <dbReference type="ARBA" id="ARBA00022741"/>
    </source>
</evidence>
<keyword evidence="7 10" id="KW-0067">ATP-binding</keyword>
<protein>
    <recommendedName>
        <fullName evidence="10">Phosphoribosylformylglycinamidine synthase</fullName>
        <shortName evidence="10">FGAM synthase</shortName>
        <shortName evidence="10">FGAMS</shortName>
        <ecNumber evidence="10">6.3.5.3</ecNumber>
    </recommendedName>
    <alternativeName>
        <fullName evidence="10">Formylglycinamide ribonucleotide amidotransferase</fullName>
        <shortName evidence="10">FGAR amidotransferase</shortName>
        <shortName evidence="10">FGAR-AT</shortName>
    </alternativeName>
</protein>
<evidence type="ECO:0000256" key="7">
    <source>
        <dbReference type="ARBA" id="ARBA00022840"/>
    </source>
</evidence>
<dbReference type="Pfam" id="PF18072">
    <property type="entry name" value="FGAR-AT_linker"/>
    <property type="match status" value="1"/>
</dbReference>
<dbReference type="Pfam" id="PF13507">
    <property type="entry name" value="GATase_5"/>
    <property type="match status" value="1"/>
</dbReference>
<dbReference type="Gene3D" id="3.40.50.880">
    <property type="match status" value="1"/>
</dbReference>
<dbReference type="InterPro" id="IPR029062">
    <property type="entry name" value="Class_I_gatase-like"/>
</dbReference>
<feature type="domain" description="Phosphoribosylformylglycinamidine synthase N-terminal" evidence="13">
    <location>
        <begin position="11"/>
        <end position="80"/>
    </location>
</feature>
<dbReference type="InterPro" id="IPR010918">
    <property type="entry name" value="PurM-like_C_dom"/>
</dbReference>
<organism evidence="15 16">
    <name type="scientific">Algoriphagus aquatilis</name>
    <dbReference type="NCBI Taxonomy" id="490186"/>
    <lineage>
        <taxon>Bacteria</taxon>
        <taxon>Pseudomonadati</taxon>
        <taxon>Bacteroidota</taxon>
        <taxon>Cytophagia</taxon>
        <taxon>Cytophagales</taxon>
        <taxon>Cyclobacteriaceae</taxon>
        <taxon>Algoriphagus</taxon>
    </lineage>
</organism>
<feature type="binding site" evidence="10">
    <location>
        <position position="828"/>
    </location>
    <ligand>
        <name>Mg(2+)</name>
        <dbReference type="ChEBI" id="CHEBI:18420"/>
    </ligand>
</feature>
<reference evidence="16" key="1">
    <citation type="journal article" date="2019" name="Int. J. Syst. Evol. Microbiol.">
        <title>The Global Catalogue of Microorganisms (GCM) 10K type strain sequencing project: providing services to taxonomists for standard genome sequencing and annotation.</title>
        <authorList>
            <consortium name="The Broad Institute Genomics Platform"/>
            <consortium name="The Broad Institute Genome Sequencing Center for Infectious Disease"/>
            <person name="Wu L."/>
            <person name="Ma J."/>
        </authorList>
    </citation>
    <scope>NUCLEOTIDE SEQUENCE [LARGE SCALE GENOMIC DNA]</scope>
    <source>
        <strain evidence="16">CGMCC 1.7030</strain>
    </source>
</reference>
<dbReference type="PANTHER" id="PTHR10099:SF1">
    <property type="entry name" value="PHOSPHORIBOSYLFORMYLGLYCINAMIDINE SYNTHASE"/>
    <property type="match status" value="1"/>
</dbReference>
<comment type="function">
    <text evidence="10">Phosphoribosylformylglycinamidine synthase involved in the purines biosynthetic pathway. Catalyzes the ATP-dependent conversion of formylglycinamide ribonucleotide (FGAR) and glutamine to yield formylglycinamidine ribonucleotide (FGAM) and glutamate.</text>
</comment>
<evidence type="ECO:0000259" key="13">
    <source>
        <dbReference type="Pfam" id="PF18076"/>
    </source>
</evidence>
<sequence length="1225" mass="134231">MIFFFESPQKLIYGVQVPHPLSTEDISKLTWLFGEAQLKSGEKIAGKYSGPRKEMITPWSTNAVEITVNMGIQGIQRIEEFFPMKEGDQIDPMLQKAYDGLDQEIYDIHLQPEPIKAITDISAYNKSEGLALSQEEVDYLENVSKQLGRPLTDSEVFGFSQVNSEHCRHKIFNGSFVIDGEEKPMTLFQLIKETSKRNPNRIASAYKDNVAFVQGPRVQQFAPKTQHQADFFEPREIDTVISLKAETHNFPTTVEPFNGAATGSGGEIRDRLAGGTASIPLAGTAVYMTSYSRSEKGRSWEKNLTERPWLYQTPMDILIKASNGASDFGNKFGQPLIAGSVLTFEHEEGDKQYGFDKVIMLAGGIGFTNANYTKKGEPKAGDQIVIMGGDNYRIGMGGSAVSSLNTGELSNAIELNAIQRSNPEMQKRVSNVIRAMAESENNPIISIHDHGAGGHLNCLSELVESTGGTIHLDQLPVGDPTLSAKEIIGNESQERMGLVVGKNDIDTLKQLSERERAPFYVVGETTGDMHFTFENQKTGEKPVDWDLAYMFGSSPKTVLEDQSGQGSTFSEADYEAGKLTEYIKEVLQLEAVACKDWLTNKVDRSVTGRVATQQTVGEIQLPLNDVAVMALDFTGNKGIATSIGHAPVAALANPEAGSRLAIAEALTNLIFAPVQDGLKGVSLSANWMWPAKNKGENDRLYRAVNAVSDFAIELGVNIPTGKDSLSMTQKYPDGKVVYSPGTVIISTVGECSDISKTVKAALLPKAGSKVLYLDLSQDPAKLAGSSLYQILNKVGKETPTVADSAYFAKAFETVQKLISKDLILSGHDISSGGIITALLEMCFPSQNVGLSVKESRLGEKDVVKALFAENPGILIQVANDHQVEDLLAKAEIDFVELAEVTLDGKVNLESLSLDVVELRDLWFKSSYLLDRKQSGEKLAKDRFENYKNQSLSYDFAPGWVGKFETLGVDPFRTSKGKAKAAIIREKGVNGDREMAYALWLAGFEVKDVHMTDLISGREDLSDVQMIVFVGGFSNSDVLGSAKGWAGAFLYNPKAKQALDNFYARPDTLSLGVCNGCQLMIELGLVTPDHDQKPKMLHNASHKFESCFVNVTVPENKSVMLGSLSGQRLGVWVAHGEGKFYLPKGENAYHFAMKYSHTAYPGNPNGSDFATAGIASEDGRHLAIMPHIERSLKPWNWAHYPSERNDDFTPWLEAFVNAKVWVESHS</sequence>
<keyword evidence="3 10" id="KW-0436">Ligase</keyword>
<feature type="domain" description="FGAR-AT PurM N-terminal-like" evidence="14">
    <location>
        <begin position="595"/>
        <end position="748"/>
    </location>
</feature>
<evidence type="ECO:0000256" key="4">
    <source>
        <dbReference type="ARBA" id="ARBA00022723"/>
    </source>
</evidence>
<dbReference type="Pfam" id="PF18076">
    <property type="entry name" value="FGAR-AT_N"/>
    <property type="match status" value="1"/>
</dbReference>
<feature type="binding site" evidence="10">
    <location>
        <position position="664"/>
    </location>
    <ligand>
        <name>Mg(2+)</name>
        <dbReference type="ChEBI" id="CHEBI:18420"/>
    </ligand>
</feature>